<keyword evidence="5" id="KW-0540">Nuclease</keyword>
<dbReference type="Gene3D" id="1.20.1060.10">
    <property type="entry name" value="Taq DNA Polymerase, Chain T, domain 4"/>
    <property type="match status" value="1"/>
</dbReference>
<reference evidence="5 6" key="1">
    <citation type="submission" date="2019-03" db="EMBL/GenBank/DDBJ databases">
        <title>Genomics of glacier-inhabiting Cryobacterium strains.</title>
        <authorList>
            <person name="Liu Q."/>
            <person name="Xin Y.-H."/>
        </authorList>
    </citation>
    <scope>NUCLEOTIDE SEQUENCE [LARGE SCALE GENOMIC DNA]</scope>
    <source>
        <strain evidence="5 6">Hh14</strain>
    </source>
</reference>
<protein>
    <recommendedName>
        <fullName evidence="1">DNA-directed DNA polymerase</fullName>
        <ecNumber evidence="1">2.7.7.7</ecNumber>
    </recommendedName>
</protein>
<dbReference type="EC" id="2.7.7.7" evidence="1"/>
<keyword evidence="5" id="KW-0269">Exonuclease</keyword>
<dbReference type="InterPro" id="IPR043502">
    <property type="entry name" value="DNA/RNA_pol_sf"/>
</dbReference>
<dbReference type="InterPro" id="IPR002298">
    <property type="entry name" value="DNA_polymerase_A"/>
</dbReference>
<evidence type="ECO:0000256" key="1">
    <source>
        <dbReference type="ARBA" id="ARBA00012417"/>
    </source>
</evidence>
<dbReference type="Gene3D" id="3.30.70.370">
    <property type="match status" value="1"/>
</dbReference>
<dbReference type="GO" id="GO:0004527">
    <property type="term" value="F:exonuclease activity"/>
    <property type="evidence" value="ECO:0007669"/>
    <property type="project" value="UniProtKB-KW"/>
</dbReference>
<dbReference type="PANTHER" id="PTHR10133:SF27">
    <property type="entry name" value="DNA POLYMERASE NU"/>
    <property type="match status" value="1"/>
</dbReference>
<evidence type="ECO:0000259" key="4">
    <source>
        <dbReference type="SMART" id="SM00482"/>
    </source>
</evidence>
<dbReference type="Gene3D" id="1.10.150.20">
    <property type="entry name" value="5' to 3' exonuclease, C-terminal subdomain"/>
    <property type="match status" value="1"/>
</dbReference>
<dbReference type="InterPro" id="IPR001098">
    <property type="entry name" value="DNA-dir_DNA_pol_A_palm_dom"/>
</dbReference>
<dbReference type="GO" id="GO:0006261">
    <property type="term" value="P:DNA-templated DNA replication"/>
    <property type="evidence" value="ECO:0007669"/>
    <property type="project" value="InterPro"/>
</dbReference>
<dbReference type="OrthoDB" id="4414061at2"/>
<dbReference type="PANTHER" id="PTHR10133">
    <property type="entry name" value="DNA POLYMERASE I"/>
    <property type="match status" value="1"/>
</dbReference>
<gene>
    <name evidence="5" type="ORF">E3T55_11285</name>
</gene>
<name>A0A4R8ZZY9_9MICO</name>
<evidence type="ECO:0000256" key="2">
    <source>
        <dbReference type="ARBA" id="ARBA00022705"/>
    </source>
</evidence>
<dbReference type="EMBL" id="SOHE01000048">
    <property type="protein sequence ID" value="TFD49689.1"/>
    <property type="molecule type" value="Genomic_DNA"/>
</dbReference>
<evidence type="ECO:0000313" key="5">
    <source>
        <dbReference type="EMBL" id="TFD49689.1"/>
    </source>
</evidence>
<dbReference type="SMART" id="SM00482">
    <property type="entry name" value="POLAc"/>
    <property type="match status" value="1"/>
</dbReference>
<evidence type="ECO:0000256" key="3">
    <source>
        <dbReference type="ARBA" id="ARBA00049244"/>
    </source>
</evidence>
<dbReference type="NCBIfam" id="NF011538">
    <property type="entry name" value="PRK14975.1-1"/>
    <property type="match status" value="1"/>
</dbReference>
<dbReference type="SUPFAM" id="SSF56672">
    <property type="entry name" value="DNA/RNA polymerases"/>
    <property type="match status" value="1"/>
</dbReference>
<dbReference type="AlphaFoldDB" id="A0A4R8ZZY9"/>
<keyword evidence="6" id="KW-1185">Reference proteome</keyword>
<dbReference type="CDD" id="cd06444">
    <property type="entry name" value="DNA_pol_A"/>
    <property type="match status" value="1"/>
</dbReference>
<dbReference type="Proteomes" id="UP000297447">
    <property type="component" value="Unassembled WGS sequence"/>
</dbReference>
<sequence>MAPALLLRSFDDGGVALEPGRRFTLATFLAFVRDHELSHRGQDAARWVWDDTASFYPKLLAADVRVQRCHDLRLCHAILRNSALTGASLLASTDRGFWDAAPEQQPTARHRGTALFDLEAEQAPESDSEPEFRRQLAAVNSSAEPRRIRLLLAAESAGALIAAEMRFAGLPWNTAAHEQLLTRELGARVPSGVRPERLEQLAATIRVLLDDRTLNPDSQQDLLKALQNAGLPITSTQQWHLKEVEHPVIAPLLQYRKLSRLLSANGWSWLDAWIVDGRFHAEYLPGGVVTGRWAARGGGALQLPKQVRAAVIADPGWTFVVADAAQLEPRILAALSGDLAMAQAGHETDLYAGIVASGVVETRAHAKVAMLGAMYGATTGESGRLLPRLARAYPRALGLTEAAARTGERGDVVTTRLGRSSPRPPDAWLAAQAQAYAASASHVDERRARSQARDWGRFTRNFVVQGSAAEWALCWMAEIRTQLWKLEGSASVAGRGPGLFAAAPHLVFFLHDEVIVHTPLALAEQVAALVARAATAAGKLLFGDFPVDFPLTVATVENYADAK</sequence>
<organism evidence="5 6">
    <name type="scientific">Cryobacterium frigoriphilum</name>
    <dbReference type="NCBI Taxonomy" id="1259150"/>
    <lineage>
        <taxon>Bacteria</taxon>
        <taxon>Bacillati</taxon>
        <taxon>Actinomycetota</taxon>
        <taxon>Actinomycetes</taxon>
        <taxon>Micrococcales</taxon>
        <taxon>Microbacteriaceae</taxon>
        <taxon>Cryobacterium</taxon>
    </lineage>
</organism>
<accession>A0A4R8ZZY9</accession>
<dbReference type="GO" id="GO:0006302">
    <property type="term" value="P:double-strand break repair"/>
    <property type="evidence" value="ECO:0007669"/>
    <property type="project" value="TreeGrafter"/>
</dbReference>
<dbReference type="Pfam" id="PF00476">
    <property type="entry name" value="DNA_pol_A"/>
    <property type="match status" value="1"/>
</dbReference>
<comment type="caution">
    <text evidence="5">The sequence shown here is derived from an EMBL/GenBank/DDBJ whole genome shotgun (WGS) entry which is preliminary data.</text>
</comment>
<comment type="catalytic activity">
    <reaction evidence="3">
        <text>DNA(n) + a 2'-deoxyribonucleoside 5'-triphosphate = DNA(n+1) + diphosphate</text>
        <dbReference type="Rhea" id="RHEA:22508"/>
        <dbReference type="Rhea" id="RHEA-COMP:17339"/>
        <dbReference type="Rhea" id="RHEA-COMP:17340"/>
        <dbReference type="ChEBI" id="CHEBI:33019"/>
        <dbReference type="ChEBI" id="CHEBI:61560"/>
        <dbReference type="ChEBI" id="CHEBI:173112"/>
        <dbReference type="EC" id="2.7.7.7"/>
    </reaction>
</comment>
<evidence type="ECO:0000313" key="6">
    <source>
        <dbReference type="Proteomes" id="UP000297447"/>
    </source>
</evidence>
<dbReference type="GO" id="GO:0003677">
    <property type="term" value="F:DNA binding"/>
    <property type="evidence" value="ECO:0007669"/>
    <property type="project" value="InterPro"/>
</dbReference>
<keyword evidence="2" id="KW-0235">DNA replication</keyword>
<feature type="domain" description="DNA-directed DNA polymerase family A palm" evidence="4">
    <location>
        <begin position="304"/>
        <end position="522"/>
    </location>
</feature>
<dbReference type="GO" id="GO:0003887">
    <property type="term" value="F:DNA-directed DNA polymerase activity"/>
    <property type="evidence" value="ECO:0007669"/>
    <property type="project" value="UniProtKB-EC"/>
</dbReference>
<keyword evidence="5" id="KW-0378">Hydrolase</keyword>
<proteinExistence type="predicted"/>